<dbReference type="Gene3D" id="3.90.1200.10">
    <property type="match status" value="2"/>
</dbReference>
<dbReference type="PANTHER" id="PTHR11012">
    <property type="entry name" value="PROTEIN KINASE-LIKE DOMAIN-CONTAINING"/>
    <property type="match status" value="1"/>
</dbReference>
<dbReference type="SMART" id="SM00697">
    <property type="entry name" value="DM8"/>
    <property type="match status" value="1"/>
</dbReference>
<dbReference type="Pfam" id="PF02958">
    <property type="entry name" value="EcKL"/>
    <property type="match status" value="2"/>
</dbReference>
<dbReference type="InterPro" id="IPR010512">
    <property type="entry name" value="DUF1091"/>
</dbReference>
<organism evidence="2 3">
    <name type="scientific">Drosophila navojoa</name>
    <name type="common">Fruit fly</name>
    <dbReference type="NCBI Taxonomy" id="7232"/>
    <lineage>
        <taxon>Eukaryota</taxon>
        <taxon>Metazoa</taxon>
        <taxon>Ecdysozoa</taxon>
        <taxon>Arthropoda</taxon>
        <taxon>Hexapoda</taxon>
        <taxon>Insecta</taxon>
        <taxon>Pterygota</taxon>
        <taxon>Neoptera</taxon>
        <taxon>Endopterygota</taxon>
        <taxon>Diptera</taxon>
        <taxon>Brachycera</taxon>
        <taxon>Muscomorpha</taxon>
        <taxon>Ephydroidea</taxon>
        <taxon>Drosophilidae</taxon>
        <taxon>Drosophila</taxon>
    </lineage>
</organism>
<name>A0A484BCV2_DRONA</name>
<evidence type="ECO:0000259" key="1">
    <source>
        <dbReference type="SMART" id="SM00587"/>
    </source>
</evidence>
<dbReference type="InterPro" id="IPR015897">
    <property type="entry name" value="CHK_kinase-like"/>
</dbReference>
<proteinExistence type="predicted"/>
<dbReference type="SMART" id="SM00587">
    <property type="entry name" value="CHK"/>
    <property type="match status" value="2"/>
</dbReference>
<protein>
    <recommendedName>
        <fullName evidence="1">CHK kinase-like domain-containing protein</fullName>
    </recommendedName>
</protein>
<feature type="domain" description="CHK kinase-like" evidence="1">
    <location>
        <begin position="138"/>
        <end position="332"/>
    </location>
</feature>
<keyword evidence="3" id="KW-1185">Reference proteome</keyword>
<dbReference type="Proteomes" id="UP000295192">
    <property type="component" value="Unassembled WGS sequence"/>
</dbReference>
<sequence>MGEVPQIKDFHKVIEVFLQGDKLESYESRYLTKPGDNYGSLMLAISAKLRQSNDVLKDMHLIAKLPPLTNDLYWQIFQPERTCITENAVYKYLAPEIEKLQLESGILPVNLFDGFPRYFGSRISLCPEATKVDRDAVLVQENLTIRGYQPGNRHKPYDLQHTVLILHYMAQFHALPIALRLKKPAVFDSKIRPYFKKFDMNKNMEADTKKMLKSESLRDIEDIADGDKTIINGVKKLQDLFDEFETGDDVKDGPWTSIVHMDLWINNLMVKYDETGLPVKLKIVDFQIAQYESVIHDLIFLLLSSVDTSVLEENYYNFLRMYYEAFIRALKEANVNTSEYNYEDYLQEVQRVAPLQVPHALFMTKSADGTLLDKRLVAKVPPTDLKYWKFIQPERTCLAENAIYEILAPALIALQEEAGIPKEMQFDGFAKYFGSRISLSPKAKTVDRDAILVLEDLRDANYVPGQRLRPFDLLHTQVVLKYMAQFHALTIALRLKKPKVFETKVRPFFDKFDWHAAAPEAKATMIAETLADIKEATNNDATTMRAIKKLSTEFFEFLATPPIENNPFNTVIHCDLWTMNLMFKYDLSGQPTQLKIIDFQTAQYDSVVHDLIAFLFTSVSTRILEDNYHNLLKLYFNAFIDTLTKVGVNTNAYSYETFAAELKRIAYIQVPHAIFMTRFILADQANPTANDLELSDVLKGTIQQSPNERKRIVYNMTTKLCAIKGMIDAVPLFKPVKDNMLKQSNYTFSCPLNKGVYVMNNMRINPKNPLLSLLYQAKGTFTVMGALLEELPNTQMHPLSTYNIEGKILRKTCGRLE</sequence>
<dbReference type="EMBL" id="LSRL02000054">
    <property type="protein sequence ID" value="TDG46676.1"/>
    <property type="molecule type" value="Genomic_DNA"/>
</dbReference>
<dbReference type="OMA" id="APEWKAI"/>
<dbReference type="SUPFAM" id="SSF56112">
    <property type="entry name" value="Protein kinase-like (PK-like)"/>
    <property type="match status" value="2"/>
</dbReference>
<dbReference type="Pfam" id="PF06477">
    <property type="entry name" value="DUF1091"/>
    <property type="match status" value="1"/>
</dbReference>
<dbReference type="PANTHER" id="PTHR11012:SF55">
    <property type="entry name" value="BHLH DOMAIN-CONTAINING PROTEIN"/>
    <property type="match status" value="1"/>
</dbReference>
<gene>
    <name evidence="2" type="ORF">AWZ03_006856</name>
</gene>
<dbReference type="AlphaFoldDB" id="A0A484BCV2"/>
<comment type="caution">
    <text evidence="2">The sequence shown here is derived from an EMBL/GenBank/DDBJ whole genome shotgun (WGS) entry which is preliminary data.</text>
</comment>
<dbReference type="InterPro" id="IPR004119">
    <property type="entry name" value="EcKL"/>
</dbReference>
<evidence type="ECO:0000313" key="2">
    <source>
        <dbReference type="EMBL" id="TDG46676.1"/>
    </source>
</evidence>
<accession>A0A484BCV2</accession>
<evidence type="ECO:0000313" key="3">
    <source>
        <dbReference type="Proteomes" id="UP000295192"/>
    </source>
</evidence>
<dbReference type="OrthoDB" id="8036343at2759"/>
<feature type="domain" description="CHK kinase-like" evidence="1">
    <location>
        <begin position="452"/>
        <end position="645"/>
    </location>
</feature>
<reference evidence="2 3" key="1">
    <citation type="journal article" date="2019" name="J. Hered.">
        <title>An Improved Genome Assembly for Drosophila navojoa, the Basal Species in the mojavensis Cluster.</title>
        <authorList>
            <person name="Vanderlinde T."/>
            <person name="Dupim E.G."/>
            <person name="Nazario-Yepiz N.O."/>
            <person name="Carvalho A.B."/>
        </authorList>
    </citation>
    <scope>NUCLEOTIDE SEQUENCE [LARGE SCALE GENOMIC DNA]</scope>
    <source>
        <strain evidence="2">Navoj_Jal97</strain>
        <tissue evidence="2">Whole organism</tissue>
    </source>
</reference>
<dbReference type="InterPro" id="IPR011009">
    <property type="entry name" value="Kinase-like_dom_sf"/>
</dbReference>